<comment type="caution">
    <text evidence="2">The sequence shown here is derived from an EMBL/GenBank/DDBJ whole genome shotgun (WGS) entry which is preliminary data.</text>
</comment>
<organism evidence="2 3">
    <name type="scientific">Panaeolus cyanescens</name>
    <dbReference type="NCBI Taxonomy" id="181874"/>
    <lineage>
        <taxon>Eukaryota</taxon>
        <taxon>Fungi</taxon>
        <taxon>Dikarya</taxon>
        <taxon>Basidiomycota</taxon>
        <taxon>Agaricomycotina</taxon>
        <taxon>Agaricomycetes</taxon>
        <taxon>Agaricomycetidae</taxon>
        <taxon>Agaricales</taxon>
        <taxon>Agaricineae</taxon>
        <taxon>Galeropsidaceae</taxon>
        <taxon>Panaeolus</taxon>
    </lineage>
</organism>
<feature type="compositionally biased region" description="Polar residues" evidence="1">
    <location>
        <begin position="1"/>
        <end position="16"/>
    </location>
</feature>
<name>A0A409VJ13_9AGAR</name>
<evidence type="ECO:0000313" key="3">
    <source>
        <dbReference type="Proteomes" id="UP000284842"/>
    </source>
</evidence>
<feature type="compositionally biased region" description="Basic and acidic residues" evidence="1">
    <location>
        <begin position="403"/>
        <end position="413"/>
    </location>
</feature>
<protein>
    <submittedName>
        <fullName evidence="2">Uncharacterized protein</fullName>
    </submittedName>
</protein>
<feature type="compositionally biased region" description="Polar residues" evidence="1">
    <location>
        <begin position="497"/>
        <end position="511"/>
    </location>
</feature>
<sequence>MPTQLSQENSAQPTHENSSESSQSEDDEEQQFSQRQLKKKFKKSKDTSGIVFKPYLNTSAWLQRSYAMDLIWAGILTRGIAWDFKIYTPFTKPQYEEKFRTQILHYNTLMESVPSMAEDREKLRGNSQAIELLGANMVDSANQARSNDIFGLKDKFLQYLALELPSGAAIPTKPDKSDRGFKNRYTAELLVPGILRSQFDKDPNAMMAELLNGTPQYLDNNGNDDREVPINEEEFPSFMWPEGGFVAGPENCEVNLLRSNILVRIYRHIFTTPSSALKNLNDTITKSVKGMAKKEKMQHVTPASIAYACVMLRHAATCATSWDQHDRSFNYQKYFSIVVALFDKSDEDADIEWIDDTLKWWDVMIFGTESASYDGADNPKKRRATNSTLEDIKRLRRAKKQRRIETREAEAARIPESSSIHHSQHSPASTQHSEPFNTSPTLSRHHHEPSTSPEQPVQSRPRPRPLESIGGSSLINSQSTPPPPPPNQLARAPRLAQSASQNFAMHNSPRSSHAHTPIDPALHSSSFFHQQPLNSSSQARSSINQSLTHQLEHDYSLSSPYTQNRPNAAHNGHFEQNSRHRDQQHNPTAHSSQYYDENTRPQGHYPPQRYE</sequence>
<feature type="compositionally biased region" description="Polar residues" evidence="1">
    <location>
        <begin position="417"/>
        <end position="442"/>
    </location>
</feature>
<feature type="compositionally biased region" description="Polar residues" evidence="1">
    <location>
        <begin position="523"/>
        <end position="533"/>
    </location>
</feature>
<feature type="compositionally biased region" description="Polar residues" evidence="1">
    <location>
        <begin position="470"/>
        <end position="479"/>
    </location>
</feature>
<dbReference type="InParanoid" id="A0A409VJ13"/>
<dbReference type="EMBL" id="NHTK01006047">
    <property type="protein sequence ID" value="PPQ66264.1"/>
    <property type="molecule type" value="Genomic_DNA"/>
</dbReference>
<gene>
    <name evidence="2" type="ORF">CVT24_007282</name>
</gene>
<evidence type="ECO:0000256" key="1">
    <source>
        <dbReference type="SAM" id="MobiDB-lite"/>
    </source>
</evidence>
<feature type="compositionally biased region" description="Low complexity" evidence="1">
    <location>
        <begin position="534"/>
        <end position="546"/>
    </location>
</feature>
<feature type="compositionally biased region" description="Basic and acidic residues" evidence="1">
    <location>
        <begin position="572"/>
        <end position="584"/>
    </location>
</feature>
<feature type="region of interest" description="Disordered" evidence="1">
    <location>
        <begin position="1"/>
        <end position="40"/>
    </location>
</feature>
<feature type="compositionally biased region" description="Polar residues" evidence="1">
    <location>
        <begin position="556"/>
        <end position="566"/>
    </location>
</feature>
<dbReference type="STRING" id="181874.A0A409VJ13"/>
<feature type="region of interest" description="Disordered" evidence="1">
    <location>
        <begin position="372"/>
        <end position="611"/>
    </location>
</feature>
<dbReference type="OrthoDB" id="2998394at2759"/>
<dbReference type="Pfam" id="PF20414">
    <property type="entry name" value="DUF6698"/>
    <property type="match status" value="1"/>
</dbReference>
<dbReference type="InterPro" id="IPR046521">
    <property type="entry name" value="DUF6698"/>
</dbReference>
<dbReference type="Proteomes" id="UP000284842">
    <property type="component" value="Unassembled WGS sequence"/>
</dbReference>
<dbReference type="AlphaFoldDB" id="A0A409VJ13"/>
<keyword evidence="3" id="KW-1185">Reference proteome</keyword>
<accession>A0A409VJ13</accession>
<feature type="compositionally biased region" description="Polar residues" evidence="1">
    <location>
        <begin position="585"/>
        <end position="596"/>
    </location>
</feature>
<evidence type="ECO:0000313" key="2">
    <source>
        <dbReference type="EMBL" id="PPQ66264.1"/>
    </source>
</evidence>
<reference evidence="2 3" key="1">
    <citation type="journal article" date="2018" name="Evol. Lett.">
        <title>Horizontal gene cluster transfer increased hallucinogenic mushroom diversity.</title>
        <authorList>
            <person name="Reynolds H.T."/>
            <person name="Vijayakumar V."/>
            <person name="Gluck-Thaler E."/>
            <person name="Korotkin H.B."/>
            <person name="Matheny P.B."/>
            <person name="Slot J.C."/>
        </authorList>
    </citation>
    <scope>NUCLEOTIDE SEQUENCE [LARGE SCALE GENOMIC DNA]</scope>
    <source>
        <strain evidence="2 3">2629</strain>
    </source>
</reference>
<proteinExistence type="predicted"/>